<accession>W0RHG0</accession>
<feature type="domain" description="Glycosyl hydrolase-like 10" evidence="3">
    <location>
        <begin position="47"/>
        <end position="374"/>
    </location>
</feature>
<sequence length="567" mass="62393">MLVVAAMGVGVGAAQWKPDRAASAAACGDPLPDEEVASLQLPPVTREMRAAWVSPVEGGEWPSRSDMSPDAQRAELLAVLDRAVALGLNAVVLHVRVAADAMYPTRRAPWSSYLTRARGEAASPGYDPLAFAVAEAHRRGLQLHAWFNPFRAAPPDGDYRPGATFLRREHPRWIVRYGSQTWIDPGYPDARRNVLDAILEVVDRYDIDAVHLDDYFYPYQETETIRHRVGRGKRRHTVVTHRTIEFPDATSWARYGRDKYDTRGAFRRANVSDFIASLYRGVKERKPWVLVGISPFGIWRPGNPPGLSGLDAYTEIFADSRQWLREGWLDYLAPQLYWQLDGEERRFTRLDAWWRGENVAGRHIWPGLFTMRVESRGSPWPAAEIPAEIAWLRQARAGTPESLGHFHFRLAAMAPDGPLGQRLRDTYAEPALPPASPWLGAAAPSAPVLAGCASDAAAEPPEPAPASGLRVTKDAAAPRSRGEMAPTPRTLVAGPAVRVHADTGAAPVRWWVLQLRDAAGRWSTTTLPGDLTLLPVLLPNGERARAAAVVPVSPTGVTGRPAVVRVE</sequence>
<dbReference type="KEGG" id="gba:J421_3027"/>
<evidence type="ECO:0000256" key="2">
    <source>
        <dbReference type="SAM" id="MobiDB-lite"/>
    </source>
</evidence>
<dbReference type="EMBL" id="CP007128">
    <property type="protein sequence ID" value="AHG90564.1"/>
    <property type="molecule type" value="Genomic_DNA"/>
</dbReference>
<name>W0RHG0_9BACT</name>
<dbReference type="Gene3D" id="3.20.20.80">
    <property type="entry name" value="Glycosidases"/>
    <property type="match status" value="1"/>
</dbReference>
<evidence type="ECO:0000256" key="1">
    <source>
        <dbReference type="ARBA" id="ARBA00022729"/>
    </source>
</evidence>
<evidence type="ECO:0000313" key="5">
    <source>
        <dbReference type="Proteomes" id="UP000019151"/>
    </source>
</evidence>
<dbReference type="AlphaFoldDB" id="W0RHG0"/>
<protein>
    <recommendedName>
        <fullName evidence="3">Glycosyl hydrolase-like 10 domain-containing protein</fullName>
    </recommendedName>
</protein>
<dbReference type="InterPro" id="IPR017853">
    <property type="entry name" value="GH"/>
</dbReference>
<evidence type="ECO:0000313" key="4">
    <source>
        <dbReference type="EMBL" id="AHG90564.1"/>
    </source>
</evidence>
<dbReference type="InterPro" id="IPR003790">
    <property type="entry name" value="GHL10"/>
</dbReference>
<dbReference type="SUPFAM" id="SSF51445">
    <property type="entry name" value="(Trans)glycosidases"/>
    <property type="match status" value="1"/>
</dbReference>
<dbReference type="PANTHER" id="PTHR43405">
    <property type="entry name" value="GLYCOSYL HYDROLASE DIGH"/>
    <property type="match status" value="1"/>
</dbReference>
<dbReference type="eggNOG" id="COG1649">
    <property type="taxonomic scope" value="Bacteria"/>
</dbReference>
<gene>
    <name evidence="4" type="ORF">J421_3027</name>
</gene>
<dbReference type="PATRIC" id="fig|861299.3.peg.3080"/>
<dbReference type="FunCoup" id="W0RHG0">
    <property type="interactions" value="25"/>
</dbReference>
<dbReference type="InParanoid" id="W0RHG0"/>
<proteinExistence type="predicted"/>
<dbReference type="HOGENOM" id="CLU_019247_2_1_0"/>
<reference evidence="4 5" key="1">
    <citation type="journal article" date="2014" name="Genome Announc.">
        <title>Genome Sequence and Methylome of Soil Bacterium Gemmatirosa kalamazoonensis KBS708T, a Member of the Rarely Cultivated Gemmatimonadetes Phylum.</title>
        <authorList>
            <person name="Debruyn J.M."/>
            <person name="Radosevich M."/>
            <person name="Wommack K.E."/>
            <person name="Polson S.W."/>
            <person name="Hauser L.J."/>
            <person name="Fawaz M.N."/>
            <person name="Korlach J."/>
            <person name="Tsai Y.C."/>
        </authorList>
    </citation>
    <scope>NUCLEOTIDE SEQUENCE [LARGE SCALE GENOMIC DNA]</scope>
    <source>
        <strain evidence="4 5">KBS708</strain>
    </source>
</reference>
<keyword evidence="1" id="KW-0732">Signal</keyword>
<keyword evidence="5" id="KW-1185">Reference proteome</keyword>
<organism evidence="4 5">
    <name type="scientific">Gemmatirosa kalamazoonensis</name>
    <dbReference type="NCBI Taxonomy" id="861299"/>
    <lineage>
        <taxon>Bacteria</taxon>
        <taxon>Pseudomonadati</taxon>
        <taxon>Gemmatimonadota</taxon>
        <taxon>Gemmatimonadia</taxon>
        <taxon>Gemmatimonadales</taxon>
        <taxon>Gemmatimonadaceae</taxon>
        <taxon>Gemmatirosa</taxon>
    </lineage>
</organism>
<dbReference type="Pfam" id="PF02638">
    <property type="entry name" value="GHL10"/>
    <property type="match status" value="1"/>
</dbReference>
<dbReference type="Proteomes" id="UP000019151">
    <property type="component" value="Chromosome"/>
</dbReference>
<feature type="region of interest" description="Disordered" evidence="2">
    <location>
        <begin position="454"/>
        <end position="488"/>
    </location>
</feature>
<dbReference type="PANTHER" id="PTHR43405:SF1">
    <property type="entry name" value="GLYCOSYL HYDROLASE DIGH"/>
    <property type="match status" value="1"/>
</dbReference>
<evidence type="ECO:0000259" key="3">
    <source>
        <dbReference type="Pfam" id="PF02638"/>
    </source>
</evidence>
<dbReference type="InterPro" id="IPR052177">
    <property type="entry name" value="Divisome_Glycosyl_Hydrolase"/>
</dbReference>